<dbReference type="Gene3D" id="1.20.1720.10">
    <property type="entry name" value="Multidrug resistance protein D"/>
    <property type="match status" value="1"/>
</dbReference>
<evidence type="ECO:0000256" key="5">
    <source>
        <dbReference type="ARBA" id="ARBA00023136"/>
    </source>
</evidence>
<evidence type="ECO:0000256" key="1">
    <source>
        <dbReference type="ARBA" id="ARBA00004127"/>
    </source>
</evidence>
<evidence type="ECO:0000256" key="6">
    <source>
        <dbReference type="SAM" id="Phobius"/>
    </source>
</evidence>
<dbReference type="GO" id="GO:0012505">
    <property type="term" value="C:endomembrane system"/>
    <property type="evidence" value="ECO:0007669"/>
    <property type="project" value="UniProtKB-SubCell"/>
</dbReference>
<feature type="transmembrane region" description="Helical" evidence="6">
    <location>
        <begin position="132"/>
        <end position="153"/>
    </location>
</feature>
<feature type="transmembrane region" description="Helical" evidence="6">
    <location>
        <begin position="12"/>
        <end position="33"/>
    </location>
</feature>
<comment type="caution">
    <text evidence="8">The sequence shown here is derived from an EMBL/GenBank/DDBJ whole genome shotgun (WGS) entry which is preliminary data.</text>
</comment>
<feature type="transmembrane region" description="Helical" evidence="6">
    <location>
        <begin position="359"/>
        <end position="381"/>
    </location>
</feature>
<dbReference type="GO" id="GO:0022857">
    <property type="term" value="F:transmembrane transporter activity"/>
    <property type="evidence" value="ECO:0007669"/>
    <property type="project" value="InterPro"/>
</dbReference>
<sequence>MANSIGMLVITRFLQGIGEGMLLSSVFAVIPDLFPDPKERLKWQILVNTVYATATSTGPLLGGFLTQAYGWRAVFFVNLPFGLIASWLLHRHLPGRAKPSAGTSEQFDWPGVALASAVCGGLLLAVDRIATRGGNVCAAAMLATCAVLAWILLQRERTSKYPVLPIAIFQANGVAVLLMLSLLGGFALFSLLFYLPLLLQSGLGFSPQAAGAVLTPFAIFMPLGSILNGRIIVHVRDPKTVLKVGFAILTVASLTIVAEFAAMSTGMMTVMIALLGIAFGFTLPGLTIIGQQLAGPAQVGVTTAALQTLRTIGGLIGVAVTGCLISLIHPAAALSETPTLNGIEAASQGRLTDAIRCGLFAVCVISVAALLISWRVPTVTFDAADRRRR</sequence>
<proteinExistence type="predicted"/>
<keyword evidence="3 6" id="KW-0812">Transmembrane</keyword>
<dbReference type="PROSITE" id="PS50850">
    <property type="entry name" value="MFS"/>
    <property type="match status" value="1"/>
</dbReference>
<feature type="transmembrane region" description="Helical" evidence="6">
    <location>
        <begin position="311"/>
        <end position="332"/>
    </location>
</feature>
<evidence type="ECO:0000313" key="9">
    <source>
        <dbReference type="Proteomes" id="UP000005463"/>
    </source>
</evidence>
<feature type="transmembrane region" description="Helical" evidence="6">
    <location>
        <begin position="174"/>
        <end position="197"/>
    </location>
</feature>
<dbReference type="PANTHER" id="PTHR23501:SF191">
    <property type="entry name" value="VACUOLAR BASIC AMINO ACID TRANSPORTER 4"/>
    <property type="match status" value="1"/>
</dbReference>
<feature type="transmembrane region" description="Helical" evidence="6">
    <location>
        <begin position="109"/>
        <end position="126"/>
    </location>
</feature>
<dbReference type="InterPro" id="IPR036259">
    <property type="entry name" value="MFS_trans_sf"/>
</dbReference>
<keyword evidence="2" id="KW-0813">Transport</keyword>
<gene>
    <name evidence="8" type="ORF">BamIOP4010DRAFT_3463</name>
</gene>
<feature type="transmembrane region" description="Helical" evidence="6">
    <location>
        <begin position="209"/>
        <end position="229"/>
    </location>
</feature>
<evidence type="ECO:0000256" key="2">
    <source>
        <dbReference type="ARBA" id="ARBA00022448"/>
    </source>
</evidence>
<dbReference type="Pfam" id="PF07690">
    <property type="entry name" value="MFS_1"/>
    <property type="match status" value="1"/>
</dbReference>
<evidence type="ECO:0000256" key="3">
    <source>
        <dbReference type="ARBA" id="ARBA00022692"/>
    </source>
</evidence>
<feature type="transmembrane region" description="Helical" evidence="6">
    <location>
        <begin position="71"/>
        <end position="89"/>
    </location>
</feature>
<evidence type="ECO:0000313" key="8">
    <source>
        <dbReference type="EMBL" id="EDT03015.1"/>
    </source>
</evidence>
<dbReference type="GO" id="GO:0005886">
    <property type="term" value="C:plasma membrane"/>
    <property type="evidence" value="ECO:0007669"/>
    <property type="project" value="TreeGrafter"/>
</dbReference>
<feature type="transmembrane region" description="Helical" evidence="6">
    <location>
        <begin position="268"/>
        <end position="290"/>
    </location>
</feature>
<feature type="domain" description="Major facilitator superfamily (MFS) profile" evidence="7">
    <location>
        <begin position="1"/>
        <end position="381"/>
    </location>
</feature>
<accession>B1FHF4</accession>
<dbReference type="AlphaFoldDB" id="B1FHF4"/>
<keyword evidence="4 6" id="KW-1133">Transmembrane helix</keyword>
<organism evidence="8 9">
    <name type="scientific">Burkholderia ambifaria IOP40-10</name>
    <dbReference type="NCBI Taxonomy" id="396596"/>
    <lineage>
        <taxon>Bacteria</taxon>
        <taxon>Pseudomonadati</taxon>
        <taxon>Pseudomonadota</taxon>
        <taxon>Betaproteobacteria</taxon>
        <taxon>Burkholderiales</taxon>
        <taxon>Burkholderiaceae</taxon>
        <taxon>Burkholderia</taxon>
        <taxon>Burkholderia cepacia complex</taxon>
    </lineage>
</organism>
<dbReference type="Proteomes" id="UP000005463">
    <property type="component" value="Unassembled WGS sequence"/>
</dbReference>
<dbReference type="PANTHER" id="PTHR23501">
    <property type="entry name" value="MAJOR FACILITATOR SUPERFAMILY"/>
    <property type="match status" value="1"/>
</dbReference>
<name>B1FHF4_9BURK</name>
<protein>
    <submittedName>
        <fullName evidence="8">Major facilitator superfamily (MFS) multidrug efflux pump, EmrB/QacA subfamily</fullName>
    </submittedName>
</protein>
<dbReference type="InterPro" id="IPR011701">
    <property type="entry name" value="MFS"/>
</dbReference>
<feature type="transmembrane region" description="Helical" evidence="6">
    <location>
        <begin position="241"/>
        <end position="262"/>
    </location>
</feature>
<dbReference type="InterPro" id="IPR020846">
    <property type="entry name" value="MFS_dom"/>
</dbReference>
<dbReference type="Gene3D" id="1.20.1250.20">
    <property type="entry name" value="MFS general substrate transporter like domains"/>
    <property type="match status" value="1"/>
</dbReference>
<dbReference type="PATRIC" id="fig|396596.7.peg.4155"/>
<comment type="subcellular location">
    <subcellularLocation>
        <location evidence="1">Endomembrane system</location>
        <topology evidence="1">Multi-pass membrane protein</topology>
    </subcellularLocation>
</comment>
<dbReference type="SUPFAM" id="SSF103473">
    <property type="entry name" value="MFS general substrate transporter"/>
    <property type="match status" value="1"/>
</dbReference>
<reference evidence="8 9" key="1">
    <citation type="submission" date="2008-03" db="EMBL/GenBank/DDBJ databases">
        <title>Sequencing of the draft genome and assembly of Burkholderia ambifaria IOP40-10.</title>
        <authorList>
            <consortium name="US DOE Joint Genome Institute (JGI-PGF)"/>
            <person name="Copeland A."/>
            <person name="Lucas S."/>
            <person name="Lapidus A."/>
            <person name="Glavina del Rio T."/>
            <person name="Dalin E."/>
            <person name="Tice H."/>
            <person name="Bruce D."/>
            <person name="Goodwin L."/>
            <person name="Pitluck S."/>
            <person name="Larimer F."/>
            <person name="Land M.L."/>
            <person name="Hauser L."/>
            <person name="Tiedje J."/>
            <person name="Richardson P."/>
        </authorList>
    </citation>
    <scope>NUCLEOTIDE SEQUENCE [LARGE SCALE GENOMIC DNA]</scope>
    <source>
        <strain evidence="8 9">IOP40-10</strain>
    </source>
</reference>
<evidence type="ECO:0000256" key="4">
    <source>
        <dbReference type="ARBA" id="ARBA00022989"/>
    </source>
</evidence>
<keyword evidence="5 6" id="KW-0472">Membrane</keyword>
<dbReference type="EMBL" id="ABLC01000088">
    <property type="protein sequence ID" value="EDT03015.1"/>
    <property type="molecule type" value="Genomic_DNA"/>
</dbReference>
<evidence type="ECO:0000259" key="7">
    <source>
        <dbReference type="PROSITE" id="PS50850"/>
    </source>
</evidence>